<protein>
    <submittedName>
        <fullName evidence="1">Uncharacterized protein</fullName>
    </submittedName>
</protein>
<dbReference type="EMBL" id="AP014685">
    <property type="protein sequence ID" value="BAR55974.1"/>
    <property type="molecule type" value="Genomic_DNA"/>
</dbReference>
<evidence type="ECO:0000313" key="2">
    <source>
        <dbReference type="Proteomes" id="UP000063308"/>
    </source>
</evidence>
<proteinExistence type="predicted"/>
<reference evidence="1 2" key="1">
    <citation type="submission" date="2014-11" db="EMBL/GenBank/DDBJ databases">
        <title>Symbiosis island explosion on the genome of extra-slow-growing strains of soybean bradyrhizobia with massive insertion sequences.</title>
        <authorList>
            <person name="Iida T."/>
            <person name="Minamisawa K."/>
        </authorList>
    </citation>
    <scope>NUCLEOTIDE SEQUENCE [LARGE SCALE GENOMIC DNA]</scope>
    <source>
        <strain evidence="1 2">NK6</strain>
    </source>
</reference>
<name>A0A0E4FUA4_9BRAD</name>
<evidence type="ECO:0000313" key="1">
    <source>
        <dbReference type="EMBL" id="BAR55974.1"/>
    </source>
</evidence>
<sequence length="364" mass="41498">MESNLARPISRHRIDRCNGAIRVTFADAAIRGVPVKRRLTAIAARLLTAVTPLTIKLALEALTNLEARDNAISAQWHRRIERARYDADLAERRYEEADPSNRLVASTLEKRWNDAMQRMIELKAEVADFERQAMRSLTPEQKQQVLQLGKDFPRLWKATTTSACDRKRMLRLLIRDVSVVKGTEPKLLHLQIRWQGGATETIDVRRQPNRAEAIRYSDTFVAKIRTMAEKYDDKEIVQRLNGEGLTSSTGKPFTVSIVRWIRFKHLIPGPSLSTGTLTVSQVRERYGVSPWVVHYWIERGVVSAVHGKPNTPSRLITLLIDVCENGWQIPGIFIHHPQRKLYEVHYAWCVGIPSGCSLPLVFGI</sequence>
<accession>A0A0E4FUA4</accession>
<dbReference type="Proteomes" id="UP000063308">
    <property type="component" value="Chromosome"/>
</dbReference>
<dbReference type="RefSeq" id="WP_129557395.1">
    <property type="nucleotide sequence ID" value="NZ_JAFCKK010000358.1"/>
</dbReference>
<gene>
    <name evidence="1" type="ORF">NK6_2793</name>
</gene>
<dbReference type="AlphaFoldDB" id="A0A0E4FUA4"/>
<organism evidence="1 2">
    <name type="scientific">Bradyrhizobium diazoefficiens</name>
    <dbReference type="NCBI Taxonomy" id="1355477"/>
    <lineage>
        <taxon>Bacteria</taxon>
        <taxon>Pseudomonadati</taxon>
        <taxon>Pseudomonadota</taxon>
        <taxon>Alphaproteobacteria</taxon>
        <taxon>Hyphomicrobiales</taxon>
        <taxon>Nitrobacteraceae</taxon>
        <taxon>Bradyrhizobium</taxon>
    </lineage>
</organism>